<keyword evidence="2" id="KW-0676">Redox-active center</keyword>
<dbReference type="Gene3D" id="3.40.30.10">
    <property type="entry name" value="Glutaredoxin"/>
    <property type="match status" value="1"/>
</dbReference>
<organism evidence="4 5">
    <name type="scientific">Microcystis aeruginosa Ma_QC_Ca_00000000_S207</name>
    <dbReference type="NCBI Taxonomy" id="2486251"/>
    <lineage>
        <taxon>Bacteria</taxon>
        <taxon>Bacillati</taxon>
        <taxon>Cyanobacteriota</taxon>
        <taxon>Cyanophyceae</taxon>
        <taxon>Oscillatoriophycideae</taxon>
        <taxon>Chroococcales</taxon>
        <taxon>Microcystaceae</taxon>
        <taxon>Microcystis</taxon>
    </lineage>
</organism>
<feature type="domain" description="Thioredoxin-like fold" evidence="3">
    <location>
        <begin position="5"/>
        <end position="78"/>
    </location>
</feature>
<protein>
    <submittedName>
        <fullName evidence="4">Thioredoxin family protein</fullName>
    </submittedName>
</protein>
<dbReference type="InterPro" id="IPR005243">
    <property type="entry name" value="THIRX-like_proc"/>
</dbReference>
<evidence type="ECO:0000313" key="4">
    <source>
        <dbReference type="EMBL" id="TRU47134.1"/>
    </source>
</evidence>
<name>A0A552FK93_MICAE</name>
<sequence>MNTINLEILGTGCKKCQQLEANAKSAVTAQGITTQVSHITDPIEIAKRGVMSTPALVINGKVVSKGRVLSPEQIQSLLPQ</sequence>
<dbReference type="SUPFAM" id="SSF52833">
    <property type="entry name" value="Thioredoxin-like"/>
    <property type="match status" value="1"/>
</dbReference>
<dbReference type="Proteomes" id="UP000320293">
    <property type="component" value="Unassembled WGS sequence"/>
</dbReference>
<accession>A0A552FK93</accession>
<evidence type="ECO:0000259" key="3">
    <source>
        <dbReference type="Pfam" id="PF13192"/>
    </source>
</evidence>
<dbReference type="AlphaFoldDB" id="A0A552FK93"/>
<proteinExistence type="predicted"/>
<comment type="caution">
    <text evidence="4">The sequence shown here is derived from an EMBL/GenBank/DDBJ whole genome shotgun (WGS) entry which is preliminary data.</text>
</comment>
<evidence type="ECO:0000313" key="5">
    <source>
        <dbReference type="Proteomes" id="UP000320293"/>
    </source>
</evidence>
<keyword evidence="2" id="KW-1015">Disulfide bond</keyword>
<evidence type="ECO:0000256" key="1">
    <source>
        <dbReference type="PIRSR" id="PIRSR037031-50"/>
    </source>
</evidence>
<dbReference type="PIRSF" id="PIRSF037031">
    <property type="entry name" value="Redox_disulphide_2"/>
    <property type="match status" value="1"/>
</dbReference>
<reference evidence="4 5" key="1">
    <citation type="submission" date="2019-01" db="EMBL/GenBank/DDBJ databases">
        <title>Coherence of Microcystis species and biogeography revealed through population genomics.</title>
        <authorList>
            <person name="Perez-Carrascal O.M."/>
            <person name="Terrat Y."/>
            <person name="Giani A."/>
            <person name="Fortin N."/>
            <person name="Tromas N."/>
            <person name="Shapiro B.J."/>
        </authorList>
    </citation>
    <scope>NUCLEOTIDE SEQUENCE [LARGE SCALE GENOMIC DNA]</scope>
    <source>
        <strain evidence="4">Ma_QC_Ca_00000000_S207</strain>
    </source>
</reference>
<dbReference type="PANTHER" id="PTHR36450">
    <property type="entry name" value="THIOREDOXIN"/>
    <property type="match status" value="1"/>
</dbReference>
<dbReference type="InterPro" id="IPR012336">
    <property type="entry name" value="Thioredoxin-like_fold"/>
</dbReference>
<dbReference type="InterPro" id="IPR036249">
    <property type="entry name" value="Thioredoxin-like_sf"/>
</dbReference>
<dbReference type="NCBIfam" id="TIGR00412">
    <property type="entry name" value="redox_disulf_2"/>
    <property type="match status" value="1"/>
</dbReference>
<dbReference type="EMBL" id="SFBF01000220">
    <property type="protein sequence ID" value="TRU47134.1"/>
    <property type="molecule type" value="Genomic_DNA"/>
</dbReference>
<dbReference type="PANTHER" id="PTHR36450:SF1">
    <property type="entry name" value="THIOREDOXIN"/>
    <property type="match status" value="1"/>
</dbReference>
<evidence type="ECO:0000256" key="2">
    <source>
        <dbReference type="PIRSR" id="PIRSR037031-51"/>
    </source>
</evidence>
<feature type="active site" description="Nucleophile" evidence="1">
    <location>
        <position position="16"/>
    </location>
</feature>
<dbReference type="Pfam" id="PF13192">
    <property type="entry name" value="Thioredoxin_3"/>
    <property type="match status" value="1"/>
</dbReference>
<feature type="active site" description="Nucleophile" evidence="1">
    <location>
        <position position="13"/>
    </location>
</feature>
<gene>
    <name evidence="4" type="ORF">EWV91_11585</name>
</gene>
<feature type="disulfide bond" description="Redox-active" evidence="2">
    <location>
        <begin position="13"/>
        <end position="16"/>
    </location>
</feature>